<organism evidence="3 4">
    <name type="scientific">Georhizobium profundi</name>
    <dbReference type="NCBI Taxonomy" id="2341112"/>
    <lineage>
        <taxon>Bacteria</taxon>
        <taxon>Pseudomonadati</taxon>
        <taxon>Pseudomonadota</taxon>
        <taxon>Alphaproteobacteria</taxon>
        <taxon>Hyphomicrobiales</taxon>
        <taxon>Rhizobiaceae</taxon>
        <taxon>Georhizobium</taxon>
    </lineage>
</organism>
<evidence type="ECO:0000313" key="4">
    <source>
        <dbReference type="Proteomes" id="UP000268192"/>
    </source>
</evidence>
<accession>A0A3S9B387</accession>
<dbReference type="Pfam" id="PF18557">
    <property type="entry name" value="NepR"/>
    <property type="match status" value="1"/>
</dbReference>
<feature type="region of interest" description="Disordered" evidence="1">
    <location>
        <begin position="1"/>
        <end position="27"/>
    </location>
</feature>
<dbReference type="KEGG" id="abaw:D5400_09355"/>
<keyword evidence="4" id="KW-1185">Reference proteome</keyword>
<evidence type="ECO:0000256" key="1">
    <source>
        <dbReference type="SAM" id="MobiDB-lite"/>
    </source>
</evidence>
<evidence type="ECO:0000313" key="3">
    <source>
        <dbReference type="EMBL" id="AZN71445.1"/>
    </source>
</evidence>
<dbReference type="Proteomes" id="UP000268192">
    <property type="component" value="Chromosome"/>
</dbReference>
<dbReference type="EMBL" id="CP032509">
    <property type="protein sequence ID" value="AZN71445.1"/>
    <property type="molecule type" value="Genomic_DNA"/>
</dbReference>
<gene>
    <name evidence="3" type="ORF">D5400_09355</name>
</gene>
<feature type="domain" description="Anti-sigma factor NepR" evidence="2">
    <location>
        <begin position="24"/>
        <end position="57"/>
    </location>
</feature>
<sequence>MNSTKSEGSGGAASQRPLDDLSSSQIGKRLKSMYDEVAQEPVPDKFMDLLASLERAEKDRSNG</sequence>
<reference evidence="3 4" key="1">
    <citation type="submission" date="2018-09" db="EMBL/GenBank/DDBJ databases">
        <title>Marinorhizobium profundi gen. nov., sp. nov., isolated from a deep-sea sediment sample from the New Britain Trench and proposal of Marinorhizobiaceae fam. nov. in the order Rhizobiales of the class Alphaproteobacteria.</title>
        <authorList>
            <person name="Cao J."/>
        </authorList>
    </citation>
    <scope>NUCLEOTIDE SEQUENCE [LARGE SCALE GENOMIC DNA]</scope>
    <source>
        <strain evidence="3 4">WS11</strain>
    </source>
</reference>
<proteinExistence type="predicted"/>
<dbReference type="AlphaFoldDB" id="A0A3S9B387"/>
<evidence type="ECO:0000259" key="2">
    <source>
        <dbReference type="Pfam" id="PF18557"/>
    </source>
</evidence>
<dbReference type="InterPro" id="IPR041649">
    <property type="entry name" value="NepR"/>
</dbReference>
<protein>
    <recommendedName>
        <fullName evidence="2">Anti-sigma factor NepR domain-containing protein</fullName>
    </recommendedName>
</protein>
<name>A0A3S9B387_9HYPH</name>
<dbReference type="RefSeq" id="WP_126009759.1">
    <property type="nucleotide sequence ID" value="NZ_CP032509.1"/>
</dbReference>
<dbReference type="OrthoDB" id="8421187at2"/>